<dbReference type="GO" id="GO:0016162">
    <property type="term" value="F:cellulose 1,4-beta-cellobiosidase activity"/>
    <property type="evidence" value="ECO:0007669"/>
    <property type="project" value="UniProtKB-EC"/>
</dbReference>
<dbReference type="SUPFAM" id="SSF49265">
    <property type="entry name" value="Fibronectin type III"/>
    <property type="match status" value="2"/>
</dbReference>
<feature type="chain" id="PRO_5009107015" evidence="3">
    <location>
        <begin position="32"/>
        <end position="578"/>
    </location>
</feature>
<dbReference type="EC" id="3.2.1.91" evidence="6"/>
<feature type="signal peptide" evidence="3">
    <location>
        <begin position="1"/>
        <end position="31"/>
    </location>
</feature>
<dbReference type="OrthoDB" id="9815404at2"/>
<keyword evidence="2" id="KW-0119">Carbohydrate metabolism</keyword>
<dbReference type="InterPro" id="IPR013783">
    <property type="entry name" value="Ig-like_fold"/>
</dbReference>
<dbReference type="InterPro" id="IPR006311">
    <property type="entry name" value="TAT_signal"/>
</dbReference>
<keyword evidence="2" id="KW-0624">Polysaccharide degradation</keyword>
<feature type="domain" description="PA14" evidence="5">
    <location>
        <begin position="34"/>
        <end position="174"/>
    </location>
</feature>
<accession>A0A1D8G1L0</accession>
<keyword evidence="7" id="KW-1185">Reference proteome</keyword>
<keyword evidence="6" id="KW-0378">Hydrolase</keyword>
<evidence type="ECO:0000313" key="7">
    <source>
        <dbReference type="Proteomes" id="UP000095349"/>
    </source>
</evidence>
<dbReference type="PROSITE" id="PS51820">
    <property type="entry name" value="PA14"/>
    <property type="match status" value="1"/>
</dbReference>
<dbReference type="InterPro" id="IPR037524">
    <property type="entry name" value="PA14/GLEYA"/>
</dbReference>
<dbReference type="InterPro" id="IPR036116">
    <property type="entry name" value="FN3_sf"/>
</dbReference>
<dbReference type="STRING" id="285473.A4G23_02182"/>
<evidence type="ECO:0000313" key="6">
    <source>
        <dbReference type="EMBL" id="AOT59343.1"/>
    </source>
</evidence>
<evidence type="ECO:0000256" key="3">
    <source>
        <dbReference type="SAM" id="SignalP"/>
    </source>
</evidence>
<dbReference type="SMART" id="SM00060">
    <property type="entry name" value="FN3"/>
    <property type="match status" value="4"/>
</dbReference>
<keyword evidence="1 6" id="KW-0326">Glycosidase</keyword>
<evidence type="ECO:0000259" key="4">
    <source>
        <dbReference type="PROSITE" id="PS50853"/>
    </source>
</evidence>
<gene>
    <name evidence="6" type="primary">cbhB_2</name>
    <name evidence="6" type="ORF">A4G23_02182</name>
</gene>
<name>A0A1D8G1L0_9ACTN</name>
<dbReference type="Pfam" id="PF07691">
    <property type="entry name" value="PA14"/>
    <property type="match status" value="1"/>
</dbReference>
<dbReference type="InterPro" id="IPR011658">
    <property type="entry name" value="PA14_dom"/>
</dbReference>
<sequence length="578" mass="60950">MITRSRAGVLAATAALAVTGGLPTATPTAAAASCPSPRWSVSFYANTTLSGPPKASFCEAAPHQNYGYGDPAGVTLPKDNFSARWTLTRDFGSGGPFYLTAESQDGIRVYVDGVRRIDMWRNVTATQKTALNLSLPAGRHTIRVDFVAWTGAANLKFAYVPRTTSTVDKVRPLAPTGTSASYDRTINRTTLRWAANKEMDLAGYRVYGRPSSSAAWTRVSGTGLVASGTYAHLPPATGATYVYEVRAVDKAGNESAGSADLAVVPVDRTPPPAPTGLTGADAPGGVTLAWAATAGAAGYTVFRQADPVYGEAQPVVQVATVTSPALTDTTAPERTGYTYSVKAVDAAGNVSPQPARVAVTRGDHPPAPPTGLTAAQVYRGAELRWSGSVSDDVAEYRVYRDGEPFPGIHARVVDYTTRPYTFAFQDQGGVAPGTTHEYVVVAVDRGGNETRSAPLLFTSAGDRVPPAVVAGLTATPREDGVLLEWQPNQEPDLKRYDVYRAVWLGEGPVGGEDGVWSFRQIAWLGKTETSHLHASPADGETVLYAVVATDEWGNGRAPLTGQDFAWVTVTELGAPPEG</sequence>
<reference evidence="6 7" key="1">
    <citation type="submission" date="2016-09" db="EMBL/GenBank/DDBJ databases">
        <title>Streptomyces rubrolavendulae MJM4426 Genome sequencing and assembly.</title>
        <authorList>
            <person name="Kim J.-G."/>
        </authorList>
    </citation>
    <scope>NUCLEOTIDE SEQUENCE [LARGE SCALE GENOMIC DNA]</scope>
    <source>
        <strain evidence="6 7">MJM4426</strain>
    </source>
</reference>
<evidence type="ECO:0000256" key="1">
    <source>
        <dbReference type="ARBA" id="ARBA00023295"/>
    </source>
</evidence>
<dbReference type="Gene3D" id="2.60.40.10">
    <property type="entry name" value="Immunoglobulins"/>
    <property type="match status" value="4"/>
</dbReference>
<dbReference type="GeneID" id="33068373"/>
<dbReference type="PROSITE" id="PS51257">
    <property type="entry name" value="PROKAR_LIPOPROTEIN"/>
    <property type="match status" value="1"/>
</dbReference>
<dbReference type="AlphaFoldDB" id="A0A1D8G1L0"/>
<dbReference type="PATRIC" id="fig|285473.5.peg.2275"/>
<dbReference type="SMART" id="SM00758">
    <property type="entry name" value="PA14"/>
    <property type="match status" value="1"/>
</dbReference>
<dbReference type="InterPro" id="IPR003961">
    <property type="entry name" value="FN3_dom"/>
</dbReference>
<dbReference type="Pfam" id="PF12245">
    <property type="entry name" value="Big_3_2"/>
    <property type="match status" value="1"/>
</dbReference>
<dbReference type="SUPFAM" id="SSF56988">
    <property type="entry name" value="Anthrax protective antigen"/>
    <property type="match status" value="1"/>
</dbReference>
<keyword evidence="3" id="KW-0732">Signal</keyword>
<dbReference type="Proteomes" id="UP000095349">
    <property type="component" value="Chromosome"/>
</dbReference>
<protein>
    <submittedName>
        <fullName evidence="6">Exoglucanase B</fullName>
        <ecNumber evidence="6">3.2.1.91</ecNumber>
    </submittedName>
</protein>
<dbReference type="InterPro" id="IPR022038">
    <property type="entry name" value="Ig-like_bact"/>
</dbReference>
<organism evidence="6 7">
    <name type="scientific">Streptomyces rubrolavendulae</name>
    <dbReference type="NCBI Taxonomy" id="285473"/>
    <lineage>
        <taxon>Bacteria</taxon>
        <taxon>Bacillati</taxon>
        <taxon>Actinomycetota</taxon>
        <taxon>Actinomycetes</taxon>
        <taxon>Kitasatosporales</taxon>
        <taxon>Streptomycetaceae</taxon>
        <taxon>Streptomyces</taxon>
    </lineage>
</organism>
<dbReference type="KEGG" id="srn:A4G23_02182"/>
<dbReference type="PROSITE" id="PS51318">
    <property type="entry name" value="TAT"/>
    <property type="match status" value="1"/>
</dbReference>
<evidence type="ECO:0000256" key="2">
    <source>
        <dbReference type="ARBA" id="ARBA00023326"/>
    </source>
</evidence>
<dbReference type="GO" id="GO:0000272">
    <property type="term" value="P:polysaccharide catabolic process"/>
    <property type="evidence" value="ECO:0007669"/>
    <property type="project" value="UniProtKB-KW"/>
</dbReference>
<feature type="domain" description="Fibronectin type-III" evidence="4">
    <location>
        <begin position="270"/>
        <end position="366"/>
    </location>
</feature>
<dbReference type="RefSeq" id="WP_079140094.1">
    <property type="nucleotide sequence ID" value="NZ_CP017316.1"/>
</dbReference>
<dbReference type="PROSITE" id="PS50853">
    <property type="entry name" value="FN3"/>
    <property type="match status" value="1"/>
</dbReference>
<dbReference type="EMBL" id="CP017316">
    <property type="protein sequence ID" value="AOT59343.1"/>
    <property type="molecule type" value="Genomic_DNA"/>
</dbReference>
<evidence type="ECO:0000259" key="5">
    <source>
        <dbReference type="PROSITE" id="PS51820"/>
    </source>
</evidence>
<proteinExistence type="predicted"/>